<evidence type="ECO:0000313" key="4">
    <source>
        <dbReference type="Proteomes" id="UP000030745"/>
    </source>
</evidence>
<keyword evidence="2" id="KW-1133">Transmembrane helix</keyword>
<dbReference type="AlphaFoldDB" id="A0A067CXA2"/>
<feature type="compositionally biased region" description="Pro residues" evidence="1">
    <location>
        <begin position="1"/>
        <end position="36"/>
    </location>
</feature>
<feature type="region of interest" description="Disordered" evidence="1">
    <location>
        <begin position="204"/>
        <end position="249"/>
    </location>
</feature>
<dbReference type="STRING" id="695850.A0A067CXA2"/>
<feature type="transmembrane region" description="Helical" evidence="2">
    <location>
        <begin position="111"/>
        <end position="131"/>
    </location>
</feature>
<feature type="compositionally biased region" description="Pro residues" evidence="1">
    <location>
        <begin position="59"/>
        <end position="72"/>
    </location>
</feature>
<keyword evidence="2" id="KW-0812">Transmembrane</keyword>
<proteinExistence type="predicted"/>
<reference evidence="3 4" key="1">
    <citation type="journal article" date="2013" name="PLoS Genet.">
        <title>Distinctive expansion of potential virulence genes in the genome of the oomycete fish pathogen Saprolegnia parasitica.</title>
        <authorList>
            <person name="Jiang R.H."/>
            <person name="de Bruijn I."/>
            <person name="Haas B.J."/>
            <person name="Belmonte R."/>
            <person name="Lobach L."/>
            <person name="Christie J."/>
            <person name="van den Ackerveken G."/>
            <person name="Bottin A."/>
            <person name="Bulone V."/>
            <person name="Diaz-Moreno S.M."/>
            <person name="Dumas B."/>
            <person name="Fan L."/>
            <person name="Gaulin E."/>
            <person name="Govers F."/>
            <person name="Grenville-Briggs L.J."/>
            <person name="Horner N.R."/>
            <person name="Levin J.Z."/>
            <person name="Mammella M."/>
            <person name="Meijer H.J."/>
            <person name="Morris P."/>
            <person name="Nusbaum C."/>
            <person name="Oome S."/>
            <person name="Phillips A.J."/>
            <person name="van Rooyen D."/>
            <person name="Rzeszutek E."/>
            <person name="Saraiva M."/>
            <person name="Secombes C.J."/>
            <person name="Seidl M.F."/>
            <person name="Snel B."/>
            <person name="Stassen J.H."/>
            <person name="Sykes S."/>
            <person name="Tripathy S."/>
            <person name="van den Berg H."/>
            <person name="Vega-Arreguin J.C."/>
            <person name="Wawra S."/>
            <person name="Young S.K."/>
            <person name="Zeng Q."/>
            <person name="Dieguez-Uribeondo J."/>
            <person name="Russ C."/>
            <person name="Tyler B.M."/>
            <person name="van West P."/>
        </authorList>
    </citation>
    <scope>NUCLEOTIDE SEQUENCE [LARGE SCALE GENOMIC DNA]</scope>
    <source>
        <strain evidence="3 4">CBS 223.65</strain>
    </source>
</reference>
<keyword evidence="4" id="KW-1185">Reference proteome</keyword>
<dbReference type="VEuPathDB" id="FungiDB:SPRG_00173"/>
<accession>A0A067CXA2</accession>
<dbReference type="EMBL" id="KK583189">
    <property type="protein sequence ID" value="KDO35324.1"/>
    <property type="molecule type" value="Genomic_DNA"/>
</dbReference>
<feature type="compositionally biased region" description="Low complexity" evidence="1">
    <location>
        <begin position="207"/>
        <end position="221"/>
    </location>
</feature>
<evidence type="ECO:0000256" key="1">
    <source>
        <dbReference type="SAM" id="MobiDB-lite"/>
    </source>
</evidence>
<dbReference type="RefSeq" id="XP_012193670.1">
    <property type="nucleotide sequence ID" value="XM_012338280.1"/>
</dbReference>
<sequence>MVPSPAPKPSPSTVPSPSVTPSPTPTTTPPLTPTTTPPSTTLLSTTAPPPTTVVTLTPTSPPVTPRPTPATPAPTQRVVTSTPTIVYVDPTLGPTPIPSIAASSGADLQQYVVPAVVGGAVVIFILILLVLRKRRHEKRYDDMDIVSPYSMRPGTFLNEDGNPIPYKRGYTSFNASLRNTNVDSQLETRTTAYDFDVPETANSYHTNSNSIGSNANNISSSHQTTRGTQRSESAHSSSTEDDVAAMSGSRRGQHICLDRVVEYRRLTYDANRVTSPTSLHQVTEITI</sequence>
<evidence type="ECO:0000313" key="3">
    <source>
        <dbReference type="EMBL" id="KDO35324.1"/>
    </source>
</evidence>
<feature type="region of interest" description="Disordered" evidence="1">
    <location>
        <begin position="1"/>
        <end position="77"/>
    </location>
</feature>
<dbReference type="GeneID" id="24122825"/>
<dbReference type="Proteomes" id="UP000030745">
    <property type="component" value="Unassembled WGS sequence"/>
</dbReference>
<feature type="compositionally biased region" description="Low complexity" evidence="1">
    <location>
        <begin position="37"/>
        <end position="58"/>
    </location>
</feature>
<dbReference type="KEGG" id="spar:SPRG_00173"/>
<keyword evidence="2" id="KW-0472">Membrane</keyword>
<name>A0A067CXA2_SAPPC</name>
<feature type="compositionally biased region" description="Polar residues" evidence="1">
    <location>
        <begin position="222"/>
        <end position="237"/>
    </location>
</feature>
<dbReference type="PRINTS" id="PR01217">
    <property type="entry name" value="PRICHEXTENSN"/>
</dbReference>
<evidence type="ECO:0000256" key="2">
    <source>
        <dbReference type="SAM" id="Phobius"/>
    </source>
</evidence>
<organism evidence="3 4">
    <name type="scientific">Saprolegnia parasitica (strain CBS 223.65)</name>
    <dbReference type="NCBI Taxonomy" id="695850"/>
    <lineage>
        <taxon>Eukaryota</taxon>
        <taxon>Sar</taxon>
        <taxon>Stramenopiles</taxon>
        <taxon>Oomycota</taxon>
        <taxon>Saprolegniomycetes</taxon>
        <taxon>Saprolegniales</taxon>
        <taxon>Saprolegniaceae</taxon>
        <taxon>Saprolegnia</taxon>
    </lineage>
</organism>
<protein>
    <submittedName>
        <fullName evidence="3">Uncharacterized protein</fullName>
    </submittedName>
</protein>
<gene>
    <name evidence="3" type="ORF">SPRG_00173</name>
</gene>